<evidence type="ECO:0000313" key="2">
    <source>
        <dbReference type="EMBL" id="TWT81105.1"/>
    </source>
</evidence>
<dbReference type="EMBL" id="SJPJ01000001">
    <property type="protein sequence ID" value="TWT81105.1"/>
    <property type="molecule type" value="Genomic_DNA"/>
</dbReference>
<dbReference type="SUPFAM" id="SSF53300">
    <property type="entry name" value="vWA-like"/>
    <property type="match status" value="1"/>
</dbReference>
<feature type="compositionally biased region" description="Polar residues" evidence="1">
    <location>
        <begin position="324"/>
        <end position="341"/>
    </location>
</feature>
<name>A0A5C5Z1I3_9BACT</name>
<reference evidence="2 3" key="1">
    <citation type="submission" date="2019-02" db="EMBL/GenBank/DDBJ databases">
        <title>Deep-cultivation of Planctomycetes and their phenomic and genomic characterization uncovers novel biology.</title>
        <authorList>
            <person name="Wiegand S."/>
            <person name="Jogler M."/>
            <person name="Boedeker C."/>
            <person name="Pinto D."/>
            <person name="Vollmers J."/>
            <person name="Rivas-Marin E."/>
            <person name="Kohn T."/>
            <person name="Peeters S.H."/>
            <person name="Heuer A."/>
            <person name="Rast P."/>
            <person name="Oberbeckmann S."/>
            <person name="Bunk B."/>
            <person name="Jeske O."/>
            <person name="Meyerdierks A."/>
            <person name="Storesund J.E."/>
            <person name="Kallscheuer N."/>
            <person name="Luecker S."/>
            <person name="Lage O.M."/>
            <person name="Pohl T."/>
            <person name="Merkel B.J."/>
            <person name="Hornburger P."/>
            <person name="Mueller R.-W."/>
            <person name="Bruemmer F."/>
            <person name="Labrenz M."/>
            <person name="Spormann A.M."/>
            <person name="Op Den Camp H."/>
            <person name="Overmann J."/>
            <person name="Amann R."/>
            <person name="Jetten M.S.M."/>
            <person name="Mascher T."/>
            <person name="Medema M.H."/>
            <person name="Devos D.P."/>
            <person name="Kaster A.-K."/>
            <person name="Ovreas L."/>
            <person name="Rohde M."/>
            <person name="Galperin M.Y."/>
            <person name="Jogler C."/>
        </authorList>
    </citation>
    <scope>NUCLEOTIDE SEQUENCE [LARGE SCALE GENOMIC DNA]</scope>
    <source>
        <strain evidence="2 3">CA13</strain>
    </source>
</reference>
<organism evidence="2 3">
    <name type="scientific">Novipirellula herctigrandis</name>
    <dbReference type="NCBI Taxonomy" id="2527986"/>
    <lineage>
        <taxon>Bacteria</taxon>
        <taxon>Pseudomonadati</taxon>
        <taxon>Planctomycetota</taxon>
        <taxon>Planctomycetia</taxon>
        <taxon>Pirellulales</taxon>
        <taxon>Pirellulaceae</taxon>
        <taxon>Novipirellula</taxon>
    </lineage>
</organism>
<feature type="region of interest" description="Disordered" evidence="1">
    <location>
        <begin position="375"/>
        <end position="406"/>
    </location>
</feature>
<dbReference type="AlphaFoldDB" id="A0A5C5Z1I3"/>
<proteinExistence type="predicted"/>
<feature type="compositionally biased region" description="Polar residues" evidence="1">
    <location>
        <begin position="394"/>
        <end position="406"/>
    </location>
</feature>
<dbReference type="CDD" id="cd00198">
    <property type="entry name" value="vWFA"/>
    <property type="match status" value="1"/>
</dbReference>
<keyword evidence="3" id="KW-1185">Reference proteome</keyword>
<comment type="caution">
    <text evidence="2">The sequence shown here is derived from an EMBL/GenBank/DDBJ whole genome shotgun (WGS) entry which is preliminary data.</text>
</comment>
<dbReference type="Gene3D" id="3.40.50.410">
    <property type="entry name" value="von Willebrand factor, type A domain"/>
    <property type="match status" value="1"/>
</dbReference>
<feature type="region of interest" description="Disordered" evidence="1">
    <location>
        <begin position="189"/>
        <end position="288"/>
    </location>
</feature>
<dbReference type="InterPro" id="IPR036465">
    <property type="entry name" value="vWFA_dom_sf"/>
</dbReference>
<feature type="compositionally biased region" description="Basic and acidic residues" evidence="1">
    <location>
        <begin position="11"/>
        <end position="22"/>
    </location>
</feature>
<dbReference type="Proteomes" id="UP000315010">
    <property type="component" value="Unassembled WGS sequence"/>
</dbReference>
<accession>A0A5C5Z1I3</accession>
<protein>
    <recommendedName>
        <fullName evidence="4">VWFA domain-containing protein</fullName>
    </recommendedName>
</protein>
<evidence type="ECO:0000256" key="1">
    <source>
        <dbReference type="SAM" id="MobiDB-lite"/>
    </source>
</evidence>
<sequence length="587" mass="64343">MSIDQLSQETMTRDSLESKLSDAKASLDAGVGDGLQSGSSEERMQSILDERSALELELVRVRRAGDAARLDAQAAELELRIRTLTTRIAAKDSSVRLDPKVRAEIQNDAFTALRIDSAHGQTGAPRRFSDWDELRTLQQRLAETQQRTSEFQAEVGSDVGIQERVTRFDSSQPSVASPHFAAFESTDSPSIATSAQDGPVNDGPVNDGPVNDGPVNDGPVNDGPEVHDQLSVATKESCEEPSETPADETPDEREPAFELFAPRTVPEEVGEVELAVPEENAENDDRPKRRPAAWIASAIVHVGILLVLGLITLQTQSPRDQVALSASATSESDMSMETFSIESTEPETEQTEPTESVVENELTPLGEVVVAYADTAASNPPPSPLSSMMRKSSDAASTLMSKPSNSDAKMQFCGVDGGGNHFVYLVDSSQSMGDAFQSARLELLRSINQLKPDQKFYVIFYDSNPDYMRLSSPDKDEQRSVYATPQNKAALQRWAMSIKPNRGKNPNVLLEFALQLKADAIFLLSDGEFPQSTEDLLKERNRKRNLFGEGGIISIIHTIAYYSRDGETRMKRIAAQNQGQYRYIAKP</sequence>
<evidence type="ECO:0000313" key="3">
    <source>
        <dbReference type="Proteomes" id="UP000315010"/>
    </source>
</evidence>
<gene>
    <name evidence="2" type="ORF">CA13_25520</name>
</gene>
<evidence type="ECO:0008006" key="4">
    <source>
        <dbReference type="Google" id="ProtNLM"/>
    </source>
</evidence>
<feature type="compositionally biased region" description="Polar residues" evidence="1">
    <location>
        <begin position="1"/>
        <end position="10"/>
    </location>
</feature>
<feature type="region of interest" description="Disordered" evidence="1">
    <location>
        <begin position="1"/>
        <end position="44"/>
    </location>
</feature>
<feature type="region of interest" description="Disordered" evidence="1">
    <location>
        <begin position="324"/>
        <end position="358"/>
    </location>
</feature>
<feature type="compositionally biased region" description="Acidic residues" evidence="1">
    <location>
        <begin position="239"/>
        <end position="251"/>
    </location>
</feature>